<dbReference type="EMBL" id="CADEBD010000323">
    <property type="protein sequence ID" value="CAB3245032.1"/>
    <property type="molecule type" value="Genomic_DNA"/>
</dbReference>
<protein>
    <recommendedName>
        <fullName evidence="1">Inhibitor of growth protein N-terminal histone-binding domain-containing protein</fullName>
    </recommendedName>
</protein>
<dbReference type="OrthoDB" id="6512771at2759"/>
<name>A0A8S1AFD5_ARCPL</name>
<sequence>MALCAGCKQSVQNRDRLICTLCKSAYDLEYANVTRERFNLMTPELKKAWKCQACRCKMPKGNNTNTPIRQQELESALTLNTPEEKNNITIRKRVANTICDSMDSADLSLLGDTLYAEGRDAVSHTQTELTLQNLNELIIQRLKENNNLIITELKHTLHNEIRKAIGELREEVERKFQSLSTQNEQRIEDMKQINSEINKLILENETLKQEIKNLSPSEMTSSTIKCTETNTKKIVLYGFAEYNGEPEYDLHERLLQLFWDAMQLDLSGYIEEMYRVGRQIKYNRPLVVELLSKRLTTYIINNSHCFQGTTIFVS</sequence>
<proteinExistence type="predicted"/>
<evidence type="ECO:0000259" key="1">
    <source>
        <dbReference type="Pfam" id="PF12998"/>
    </source>
</evidence>
<evidence type="ECO:0000313" key="2">
    <source>
        <dbReference type="EMBL" id="CAB3245032.1"/>
    </source>
</evidence>
<dbReference type="AlphaFoldDB" id="A0A8S1AFD5"/>
<organism evidence="2 3">
    <name type="scientific">Arctia plantaginis</name>
    <name type="common">Wood tiger moth</name>
    <name type="synonym">Phalaena plantaginis</name>
    <dbReference type="NCBI Taxonomy" id="874455"/>
    <lineage>
        <taxon>Eukaryota</taxon>
        <taxon>Metazoa</taxon>
        <taxon>Ecdysozoa</taxon>
        <taxon>Arthropoda</taxon>
        <taxon>Hexapoda</taxon>
        <taxon>Insecta</taxon>
        <taxon>Pterygota</taxon>
        <taxon>Neoptera</taxon>
        <taxon>Endopterygota</taxon>
        <taxon>Lepidoptera</taxon>
        <taxon>Glossata</taxon>
        <taxon>Ditrysia</taxon>
        <taxon>Noctuoidea</taxon>
        <taxon>Erebidae</taxon>
        <taxon>Arctiinae</taxon>
        <taxon>Arctia</taxon>
    </lineage>
</organism>
<evidence type="ECO:0000313" key="3">
    <source>
        <dbReference type="Proteomes" id="UP000494256"/>
    </source>
</evidence>
<accession>A0A8S1AFD5</accession>
<dbReference type="Gene3D" id="3.30.40.10">
    <property type="entry name" value="Zinc/RING finger domain, C3HC4 (zinc finger)"/>
    <property type="match status" value="1"/>
</dbReference>
<reference evidence="2 3" key="1">
    <citation type="submission" date="2020-04" db="EMBL/GenBank/DDBJ databases">
        <authorList>
            <person name="Wallbank WR R."/>
            <person name="Pardo Diaz C."/>
            <person name="Kozak K."/>
            <person name="Martin S."/>
            <person name="Jiggins C."/>
            <person name="Moest M."/>
            <person name="Warren A I."/>
            <person name="Byers J.R.P. K."/>
            <person name="Montejo-Kovacevich G."/>
            <person name="Yen C E."/>
        </authorList>
    </citation>
    <scope>NUCLEOTIDE SEQUENCE [LARGE SCALE GENOMIC DNA]</scope>
</reference>
<dbReference type="InterPro" id="IPR024610">
    <property type="entry name" value="ING_N_histone-binding"/>
</dbReference>
<feature type="domain" description="Inhibitor of growth protein N-terminal histone-binding" evidence="1">
    <location>
        <begin position="160"/>
        <end position="236"/>
    </location>
</feature>
<gene>
    <name evidence="2" type="ORF">APLA_LOCUS10912</name>
</gene>
<dbReference type="Pfam" id="PF12998">
    <property type="entry name" value="ING"/>
    <property type="match status" value="1"/>
</dbReference>
<comment type="caution">
    <text evidence="2">The sequence shown here is derived from an EMBL/GenBank/DDBJ whole genome shotgun (WGS) entry which is preliminary data.</text>
</comment>
<dbReference type="Proteomes" id="UP000494256">
    <property type="component" value="Unassembled WGS sequence"/>
</dbReference>
<dbReference type="InterPro" id="IPR013083">
    <property type="entry name" value="Znf_RING/FYVE/PHD"/>
</dbReference>